<protein>
    <submittedName>
        <fullName evidence="2">Uncharacterized protein</fullName>
    </submittedName>
</protein>
<sequence length="137" mass="15654">MRYVCSIDKAKYERMLEVLNERVRRDAELQSRLQRWRLPVRTPEPKAASASKHRTRRAGTCSPAEGERAEHRGRKTRLIRAFQIEDVLLERGTDVDPDFTGLSKPRCRSAVRVGVGRHTAAGDLGERSRAFRISAQL</sequence>
<dbReference type="AlphaFoldDB" id="A0AA88MZC8"/>
<comment type="caution">
    <text evidence="2">The sequence shown here is derived from an EMBL/GenBank/DDBJ whole genome shotgun (WGS) entry which is preliminary data.</text>
</comment>
<name>A0AA88MZC8_CHASR</name>
<accession>A0AA88MZC8</accession>
<evidence type="ECO:0000256" key="1">
    <source>
        <dbReference type="SAM" id="MobiDB-lite"/>
    </source>
</evidence>
<organism evidence="2 3">
    <name type="scientific">Channa striata</name>
    <name type="common">Snakehead murrel</name>
    <name type="synonym">Ophicephalus striatus</name>
    <dbReference type="NCBI Taxonomy" id="64152"/>
    <lineage>
        <taxon>Eukaryota</taxon>
        <taxon>Metazoa</taxon>
        <taxon>Chordata</taxon>
        <taxon>Craniata</taxon>
        <taxon>Vertebrata</taxon>
        <taxon>Euteleostomi</taxon>
        <taxon>Actinopterygii</taxon>
        <taxon>Neopterygii</taxon>
        <taxon>Teleostei</taxon>
        <taxon>Neoteleostei</taxon>
        <taxon>Acanthomorphata</taxon>
        <taxon>Anabantaria</taxon>
        <taxon>Anabantiformes</taxon>
        <taxon>Channoidei</taxon>
        <taxon>Channidae</taxon>
        <taxon>Channa</taxon>
    </lineage>
</organism>
<dbReference type="Proteomes" id="UP001187415">
    <property type="component" value="Unassembled WGS sequence"/>
</dbReference>
<feature type="region of interest" description="Disordered" evidence="1">
    <location>
        <begin position="40"/>
        <end position="72"/>
    </location>
</feature>
<evidence type="ECO:0000313" key="2">
    <source>
        <dbReference type="EMBL" id="KAK2846681.1"/>
    </source>
</evidence>
<dbReference type="EMBL" id="JAUPFM010000007">
    <property type="protein sequence ID" value="KAK2846681.1"/>
    <property type="molecule type" value="Genomic_DNA"/>
</dbReference>
<evidence type="ECO:0000313" key="3">
    <source>
        <dbReference type="Proteomes" id="UP001187415"/>
    </source>
</evidence>
<proteinExistence type="predicted"/>
<reference evidence="2" key="1">
    <citation type="submission" date="2023-07" db="EMBL/GenBank/DDBJ databases">
        <title>Chromosome-level Genome Assembly of Striped Snakehead (Channa striata).</title>
        <authorList>
            <person name="Liu H."/>
        </authorList>
    </citation>
    <scope>NUCLEOTIDE SEQUENCE</scope>
    <source>
        <strain evidence="2">Gz</strain>
        <tissue evidence="2">Muscle</tissue>
    </source>
</reference>
<keyword evidence="3" id="KW-1185">Reference proteome</keyword>
<gene>
    <name evidence="2" type="ORF">Q5P01_009680</name>
</gene>